<evidence type="ECO:0000256" key="2">
    <source>
        <dbReference type="ARBA" id="ARBA00010172"/>
    </source>
</evidence>
<evidence type="ECO:0000313" key="8">
    <source>
        <dbReference type="Proteomes" id="UP000606786"/>
    </source>
</evidence>
<dbReference type="EMBL" id="CAJHJT010000034">
    <property type="protein sequence ID" value="CAD7003612.1"/>
    <property type="molecule type" value="Genomic_DNA"/>
</dbReference>
<dbReference type="Proteomes" id="UP000606786">
    <property type="component" value="Unassembled WGS sequence"/>
</dbReference>
<reference evidence="7" key="1">
    <citation type="submission" date="2020-11" db="EMBL/GenBank/DDBJ databases">
        <authorList>
            <person name="Whitehead M."/>
        </authorList>
    </citation>
    <scope>NUCLEOTIDE SEQUENCE</scope>
    <source>
        <strain evidence="7">EGII</strain>
    </source>
</reference>
<evidence type="ECO:0000256" key="6">
    <source>
        <dbReference type="SAM" id="SignalP"/>
    </source>
</evidence>
<evidence type="ECO:0000256" key="5">
    <source>
        <dbReference type="SAM" id="MobiDB-lite"/>
    </source>
</evidence>
<comment type="caution">
    <text evidence="7">The sequence shown here is derived from an EMBL/GenBank/DDBJ whole genome shotgun (WGS) entry which is preliminary data.</text>
</comment>
<comment type="similarity">
    <text evidence="2">Belongs to the arthropod PDH family.</text>
</comment>
<dbReference type="GO" id="GO:0009416">
    <property type="term" value="P:response to light stimulus"/>
    <property type="evidence" value="ECO:0007669"/>
    <property type="project" value="InterPro"/>
</dbReference>
<feature type="region of interest" description="Disordered" evidence="5">
    <location>
        <begin position="129"/>
        <end position="154"/>
    </location>
</feature>
<accession>A0A811UWK6</accession>
<organism evidence="7 8">
    <name type="scientific">Ceratitis capitata</name>
    <name type="common">Mediterranean fruit fly</name>
    <name type="synonym">Tephritis capitata</name>
    <dbReference type="NCBI Taxonomy" id="7213"/>
    <lineage>
        <taxon>Eukaryota</taxon>
        <taxon>Metazoa</taxon>
        <taxon>Ecdysozoa</taxon>
        <taxon>Arthropoda</taxon>
        <taxon>Hexapoda</taxon>
        <taxon>Insecta</taxon>
        <taxon>Pterygota</taxon>
        <taxon>Neoptera</taxon>
        <taxon>Endopterygota</taxon>
        <taxon>Diptera</taxon>
        <taxon>Brachycera</taxon>
        <taxon>Muscomorpha</taxon>
        <taxon>Tephritoidea</taxon>
        <taxon>Tephritidae</taxon>
        <taxon>Ceratitis</taxon>
        <taxon>Ceratitis</taxon>
    </lineage>
</organism>
<evidence type="ECO:0000256" key="4">
    <source>
        <dbReference type="ARBA" id="ARBA00022815"/>
    </source>
</evidence>
<dbReference type="AlphaFoldDB" id="A0A811UWK6"/>
<keyword evidence="3" id="KW-0964">Secreted</keyword>
<keyword evidence="4" id="KW-0027">Amidation</keyword>
<sequence length="154" mass="17334">MVKLLCIALALTLSSIFISSQALPTPDEDRFMEKEYNRELLNWLNSMQYPQPYAVPCKYYPINSLTGPVPKRNSELINSLLSLPKSMNEAGKFSTIRGKYRDLSPNAAALFTEHIRDYDFLTTSRRASESHMANSGPLAGYHKQPPESQCASTK</sequence>
<keyword evidence="6" id="KW-0732">Signal</keyword>
<keyword evidence="8" id="KW-1185">Reference proteome</keyword>
<proteinExistence type="inferred from homology"/>
<dbReference type="GO" id="GO:0005179">
    <property type="term" value="F:hormone activity"/>
    <property type="evidence" value="ECO:0007669"/>
    <property type="project" value="InterPro"/>
</dbReference>
<dbReference type="Pfam" id="PF06324">
    <property type="entry name" value="Pigment_DH"/>
    <property type="match status" value="1"/>
</dbReference>
<evidence type="ECO:0000256" key="1">
    <source>
        <dbReference type="ARBA" id="ARBA00004613"/>
    </source>
</evidence>
<feature type="signal peptide" evidence="6">
    <location>
        <begin position="1"/>
        <end position="22"/>
    </location>
</feature>
<evidence type="ECO:0000313" key="7">
    <source>
        <dbReference type="EMBL" id="CAD7003612.1"/>
    </source>
</evidence>
<dbReference type="InterPro" id="IPR009396">
    <property type="entry name" value="Pigment_DH"/>
</dbReference>
<evidence type="ECO:0000256" key="3">
    <source>
        <dbReference type="ARBA" id="ARBA00022525"/>
    </source>
</evidence>
<dbReference type="GO" id="GO:0005576">
    <property type="term" value="C:extracellular region"/>
    <property type="evidence" value="ECO:0007669"/>
    <property type="project" value="UniProtKB-SubCell"/>
</dbReference>
<feature type="chain" id="PRO_5032969284" evidence="6">
    <location>
        <begin position="23"/>
        <end position="154"/>
    </location>
</feature>
<comment type="subcellular location">
    <subcellularLocation>
        <location evidence="1">Secreted</location>
    </subcellularLocation>
</comment>
<protein>
    <submittedName>
        <fullName evidence="7">(Mediterranean fruit fly) hypothetical protein</fullName>
    </submittedName>
</protein>
<dbReference type="OrthoDB" id="8178425at2759"/>
<name>A0A811UWK6_CERCA</name>
<gene>
    <name evidence="7" type="ORF">CCAP1982_LOCUS12056</name>
</gene>